<evidence type="ECO:0000256" key="1">
    <source>
        <dbReference type="SAM" id="MobiDB-lite"/>
    </source>
</evidence>
<gene>
    <name evidence="3" type="primary">bcsN</name>
    <name evidence="3" type="ORF">G6N76_14960</name>
</gene>
<dbReference type="EMBL" id="JAAKZH010000004">
    <property type="protein sequence ID" value="NGO64968.1"/>
    <property type="molecule type" value="Genomic_DNA"/>
</dbReference>
<keyword evidence="4" id="KW-1185">Reference proteome</keyword>
<evidence type="ECO:0000256" key="2">
    <source>
        <dbReference type="SAM" id="SignalP"/>
    </source>
</evidence>
<name>A0A6M1S9K6_9HYPH</name>
<sequence length="322" mass="33145">MLRIVSALSAVAALAACTSSGSVKQGSGPELVDNEEALVMPPPGGPAIVGVIGRTRGNGAEQTISLATSSTVQGQNYLKIAFFGGSGSQDGPSMTYRSLSEGDLRREIARAAPGVPLVRSTAFLQNAYGPFGYAFGRSRSGDACLYGWQQIRSRNGSGIGRDFGMIQIRVRLCDIQATERQLLAVMYGYTVTGGFQGEIWNPYGHPGGVDSRIGQTGQPIYPAAEAVPQTISFGYSSPVATTRPATPVRAKVREASPSVPAERIDGPRVPLPEIGAAPAAPVQSSSAVAVPGKASGGETVTVPSPDCIGATVMTAACSTKGN</sequence>
<dbReference type="Proteomes" id="UP000477849">
    <property type="component" value="Unassembled WGS sequence"/>
</dbReference>
<feature type="region of interest" description="Disordered" evidence="1">
    <location>
        <begin position="246"/>
        <end position="269"/>
    </location>
</feature>
<keyword evidence="2" id="KW-0732">Signal</keyword>
<dbReference type="InterPro" id="IPR031482">
    <property type="entry name" value="CBP_BcsN"/>
</dbReference>
<feature type="chain" id="PRO_5026928779" evidence="2">
    <location>
        <begin position="16"/>
        <end position="322"/>
    </location>
</feature>
<reference evidence="3 4" key="1">
    <citation type="submission" date="2020-02" db="EMBL/GenBank/DDBJ databases">
        <title>Genome sequence of the type strain CCBAU10050 of Rhizobium daejeonense.</title>
        <authorList>
            <person name="Gao J."/>
            <person name="Sun J."/>
        </authorList>
    </citation>
    <scope>NUCLEOTIDE SEQUENCE [LARGE SCALE GENOMIC DNA]</scope>
    <source>
        <strain evidence="3 4">CCBAU10050</strain>
    </source>
</reference>
<dbReference type="AlphaFoldDB" id="A0A6M1S9K6"/>
<dbReference type="Pfam" id="PF17038">
    <property type="entry name" value="CBP_BcsN"/>
    <property type="match status" value="1"/>
</dbReference>
<comment type="caution">
    <text evidence="3">The sequence shown here is derived from an EMBL/GenBank/DDBJ whole genome shotgun (WGS) entry which is preliminary data.</text>
</comment>
<protein>
    <submittedName>
        <fullName evidence="3">Cellulose biosynthesis protein BcsN</fullName>
    </submittedName>
</protein>
<feature type="signal peptide" evidence="2">
    <location>
        <begin position="1"/>
        <end position="15"/>
    </location>
</feature>
<organism evidence="3 4">
    <name type="scientific">Rhizobium daejeonense</name>
    <dbReference type="NCBI Taxonomy" id="240521"/>
    <lineage>
        <taxon>Bacteria</taxon>
        <taxon>Pseudomonadati</taxon>
        <taxon>Pseudomonadota</taxon>
        <taxon>Alphaproteobacteria</taxon>
        <taxon>Hyphomicrobiales</taxon>
        <taxon>Rhizobiaceae</taxon>
        <taxon>Rhizobium/Agrobacterium group</taxon>
        <taxon>Rhizobium</taxon>
    </lineage>
</organism>
<evidence type="ECO:0000313" key="4">
    <source>
        <dbReference type="Proteomes" id="UP000477849"/>
    </source>
</evidence>
<dbReference type="PROSITE" id="PS51257">
    <property type="entry name" value="PROKAR_LIPOPROTEIN"/>
    <property type="match status" value="1"/>
</dbReference>
<accession>A0A6M1S9K6</accession>
<evidence type="ECO:0000313" key="3">
    <source>
        <dbReference type="EMBL" id="NGO64968.1"/>
    </source>
</evidence>
<proteinExistence type="predicted"/>